<reference evidence="1 2" key="1">
    <citation type="journal article" date="2021" name="Commun. Biol.">
        <title>The genome of Shorea leprosula (Dipterocarpaceae) highlights the ecological relevance of drought in aseasonal tropical rainforests.</title>
        <authorList>
            <person name="Ng K.K.S."/>
            <person name="Kobayashi M.J."/>
            <person name="Fawcett J.A."/>
            <person name="Hatakeyama M."/>
            <person name="Paape T."/>
            <person name="Ng C.H."/>
            <person name="Ang C.C."/>
            <person name="Tnah L.H."/>
            <person name="Lee C.T."/>
            <person name="Nishiyama T."/>
            <person name="Sese J."/>
            <person name="O'Brien M.J."/>
            <person name="Copetti D."/>
            <person name="Mohd Noor M.I."/>
            <person name="Ong R.C."/>
            <person name="Putra M."/>
            <person name="Sireger I.Z."/>
            <person name="Indrioko S."/>
            <person name="Kosugi Y."/>
            <person name="Izuno A."/>
            <person name="Isagi Y."/>
            <person name="Lee S.L."/>
            <person name="Shimizu K.K."/>
        </authorList>
    </citation>
    <scope>NUCLEOTIDE SEQUENCE [LARGE SCALE GENOMIC DNA]</scope>
    <source>
        <strain evidence="1">214</strain>
    </source>
</reference>
<dbReference type="EMBL" id="BPVZ01001552">
    <property type="protein sequence ID" value="GKV53580.1"/>
    <property type="molecule type" value="Genomic_DNA"/>
</dbReference>
<accession>A0AAV5MUB2</accession>
<evidence type="ECO:0000313" key="1">
    <source>
        <dbReference type="EMBL" id="GKV53580.1"/>
    </source>
</evidence>
<proteinExistence type="predicted"/>
<feature type="non-terminal residue" evidence="1">
    <location>
        <position position="27"/>
    </location>
</feature>
<organism evidence="1 2">
    <name type="scientific">Rubroshorea leprosula</name>
    <dbReference type="NCBI Taxonomy" id="152421"/>
    <lineage>
        <taxon>Eukaryota</taxon>
        <taxon>Viridiplantae</taxon>
        <taxon>Streptophyta</taxon>
        <taxon>Embryophyta</taxon>
        <taxon>Tracheophyta</taxon>
        <taxon>Spermatophyta</taxon>
        <taxon>Magnoliopsida</taxon>
        <taxon>eudicotyledons</taxon>
        <taxon>Gunneridae</taxon>
        <taxon>Pentapetalae</taxon>
        <taxon>rosids</taxon>
        <taxon>malvids</taxon>
        <taxon>Malvales</taxon>
        <taxon>Dipterocarpaceae</taxon>
        <taxon>Rubroshorea</taxon>
    </lineage>
</organism>
<evidence type="ECO:0000313" key="2">
    <source>
        <dbReference type="Proteomes" id="UP001054252"/>
    </source>
</evidence>
<dbReference type="AlphaFoldDB" id="A0AAV5MUB2"/>
<comment type="caution">
    <text evidence="1">The sequence shown here is derived from an EMBL/GenBank/DDBJ whole genome shotgun (WGS) entry which is preliminary data.</text>
</comment>
<gene>
    <name evidence="1" type="ORF">SLEP1_g60099</name>
</gene>
<sequence>MFKCVSPLGVLFELTTNVINADERQDK</sequence>
<keyword evidence="2" id="KW-1185">Reference proteome</keyword>
<protein>
    <submittedName>
        <fullName evidence="1">Uncharacterized protein</fullName>
    </submittedName>
</protein>
<dbReference type="Proteomes" id="UP001054252">
    <property type="component" value="Unassembled WGS sequence"/>
</dbReference>
<name>A0AAV5MUB2_9ROSI</name>